<dbReference type="InterPro" id="IPR050164">
    <property type="entry name" value="Peptidase_C19"/>
</dbReference>
<organism evidence="10">
    <name type="scientific">Eremomyces bilateralis CBS 781.70</name>
    <dbReference type="NCBI Taxonomy" id="1392243"/>
    <lineage>
        <taxon>Eukaryota</taxon>
        <taxon>Fungi</taxon>
        <taxon>Dikarya</taxon>
        <taxon>Ascomycota</taxon>
        <taxon>Pezizomycotina</taxon>
        <taxon>Dothideomycetes</taxon>
        <taxon>Dothideomycetes incertae sedis</taxon>
        <taxon>Eremomycetales</taxon>
        <taxon>Eremomycetaceae</taxon>
        <taxon>Eremomyces</taxon>
    </lineage>
</organism>
<evidence type="ECO:0000256" key="8">
    <source>
        <dbReference type="SAM" id="MobiDB-lite"/>
    </source>
</evidence>
<dbReference type="Pfam" id="PF00443">
    <property type="entry name" value="UCH"/>
    <property type="match status" value="1"/>
</dbReference>
<evidence type="ECO:0000256" key="4">
    <source>
        <dbReference type="ARBA" id="ARBA00022670"/>
    </source>
</evidence>
<dbReference type="GO" id="GO:0004843">
    <property type="term" value="F:cysteine-type deubiquitinase activity"/>
    <property type="evidence" value="ECO:0007669"/>
    <property type="project" value="UniProtKB-EC"/>
</dbReference>
<evidence type="ECO:0000259" key="9">
    <source>
        <dbReference type="PROSITE" id="PS50235"/>
    </source>
</evidence>
<evidence type="ECO:0000256" key="3">
    <source>
        <dbReference type="ARBA" id="ARBA00012759"/>
    </source>
</evidence>
<keyword evidence="6" id="KW-0378">Hydrolase</keyword>
<dbReference type="EC" id="3.4.19.12" evidence="3"/>
<dbReference type="PROSITE" id="PS50235">
    <property type="entry name" value="USP_3"/>
    <property type="match status" value="1"/>
</dbReference>
<evidence type="ECO:0000256" key="7">
    <source>
        <dbReference type="ARBA" id="ARBA00022807"/>
    </source>
</evidence>
<dbReference type="PROSITE" id="PS00973">
    <property type="entry name" value="USP_2"/>
    <property type="match status" value="1"/>
</dbReference>
<dbReference type="PANTHER" id="PTHR24006">
    <property type="entry name" value="UBIQUITIN CARBOXYL-TERMINAL HYDROLASE"/>
    <property type="match status" value="1"/>
</dbReference>
<feature type="region of interest" description="Disordered" evidence="8">
    <location>
        <begin position="447"/>
        <end position="473"/>
    </location>
</feature>
<keyword evidence="4" id="KW-0645">Protease</keyword>
<dbReference type="GeneID" id="54415997"/>
<dbReference type="SUPFAM" id="SSF54001">
    <property type="entry name" value="Cysteine proteinases"/>
    <property type="match status" value="1"/>
</dbReference>
<comment type="similarity">
    <text evidence="2">Belongs to the peptidase C19 family.</text>
</comment>
<dbReference type="GO" id="GO:0016579">
    <property type="term" value="P:protein deubiquitination"/>
    <property type="evidence" value="ECO:0007669"/>
    <property type="project" value="InterPro"/>
</dbReference>
<dbReference type="EMBL" id="ML975152">
    <property type="protein sequence ID" value="KAF1815238.1"/>
    <property type="molecule type" value="Genomic_DNA"/>
</dbReference>
<dbReference type="InterPro" id="IPR018200">
    <property type="entry name" value="USP_CS"/>
</dbReference>
<dbReference type="GO" id="GO:0005829">
    <property type="term" value="C:cytosol"/>
    <property type="evidence" value="ECO:0007669"/>
    <property type="project" value="TreeGrafter"/>
</dbReference>
<keyword evidence="11" id="KW-1185">Reference proteome</keyword>
<dbReference type="InterPro" id="IPR028889">
    <property type="entry name" value="USP"/>
</dbReference>
<feature type="region of interest" description="Disordered" evidence="8">
    <location>
        <begin position="392"/>
        <end position="411"/>
    </location>
</feature>
<feature type="non-terminal residue" evidence="10">
    <location>
        <position position="473"/>
    </location>
</feature>
<dbReference type="RefSeq" id="XP_033536869.1">
    <property type="nucleotide sequence ID" value="XM_033675427.1"/>
</dbReference>
<reference evidence="12" key="3">
    <citation type="submission" date="2025-04" db="UniProtKB">
        <authorList>
            <consortium name="RefSeq"/>
        </authorList>
    </citation>
    <scope>IDENTIFICATION</scope>
    <source>
        <strain evidence="12">CBS 781.70</strain>
    </source>
</reference>
<gene>
    <name evidence="10 12" type="ORF">P152DRAFT_366490</name>
</gene>
<accession>A0A6G1GAX6</accession>
<feature type="non-terminal residue" evidence="10">
    <location>
        <position position="1"/>
    </location>
</feature>
<evidence type="ECO:0000256" key="1">
    <source>
        <dbReference type="ARBA" id="ARBA00000707"/>
    </source>
</evidence>
<dbReference type="AlphaFoldDB" id="A0A6G1GAX6"/>
<dbReference type="Proteomes" id="UP000504638">
    <property type="component" value="Unplaced"/>
</dbReference>
<evidence type="ECO:0000313" key="11">
    <source>
        <dbReference type="Proteomes" id="UP000504638"/>
    </source>
</evidence>
<dbReference type="PANTHER" id="PTHR24006:SF888">
    <property type="entry name" value="UBIQUITIN CARBOXYL-TERMINAL HYDROLASE 30"/>
    <property type="match status" value="1"/>
</dbReference>
<reference evidence="12" key="2">
    <citation type="submission" date="2020-04" db="EMBL/GenBank/DDBJ databases">
        <authorList>
            <consortium name="NCBI Genome Project"/>
        </authorList>
    </citation>
    <scope>NUCLEOTIDE SEQUENCE</scope>
    <source>
        <strain evidence="12">CBS 781.70</strain>
    </source>
</reference>
<evidence type="ECO:0000256" key="2">
    <source>
        <dbReference type="ARBA" id="ARBA00009085"/>
    </source>
</evidence>
<feature type="compositionally biased region" description="Basic and acidic residues" evidence="8">
    <location>
        <begin position="454"/>
        <end position="464"/>
    </location>
</feature>
<protein>
    <recommendedName>
        <fullName evidence="3">ubiquitinyl hydrolase 1</fullName>
        <ecNumber evidence="3">3.4.19.12</ecNumber>
    </recommendedName>
</protein>
<reference evidence="10 12" key="1">
    <citation type="submission" date="2020-01" db="EMBL/GenBank/DDBJ databases">
        <authorList>
            <consortium name="DOE Joint Genome Institute"/>
            <person name="Haridas S."/>
            <person name="Albert R."/>
            <person name="Binder M."/>
            <person name="Bloem J."/>
            <person name="Labutti K."/>
            <person name="Salamov A."/>
            <person name="Andreopoulos B."/>
            <person name="Baker S.E."/>
            <person name="Barry K."/>
            <person name="Bills G."/>
            <person name="Bluhm B.H."/>
            <person name="Cannon C."/>
            <person name="Castanera R."/>
            <person name="Culley D.E."/>
            <person name="Daum C."/>
            <person name="Ezra D."/>
            <person name="Gonzalez J.B."/>
            <person name="Henrissat B."/>
            <person name="Kuo A."/>
            <person name="Liang C."/>
            <person name="Lipzen A."/>
            <person name="Lutzoni F."/>
            <person name="Magnuson J."/>
            <person name="Mondo S."/>
            <person name="Nolan M."/>
            <person name="Ohm R."/>
            <person name="Pangilinan J."/>
            <person name="Park H.-J."/>
            <person name="Ramirez L."/>
            <person name="Alfaro M."/>
            <person name="Sun H."/>
            <person name="Tritt A."/>
            <person name="Yoshinaga Y."/>
            <person name="Zwiers L.-H."/>
            <person name="Turgeon B.G."/>
            <person name="Goodwin S.B."/>
            <person name="Spatafora J.W."/>
            <person name="Crous P.W."/>
            <person name="Grigoriev I.V."/>
        </authorList>
    </citation>
    <scope>NUCLEOTIDE SEQUENCE</scope>
    <source>
        <strain evidence="10 12">CBS 781.70</strain>
    </source>
</reference>
<dbReference type="Gene3D" id="3.90.70.10">
    <property type="entry name" value="Cysteine proteinases"/>
    <property type="match status" value="1"/>
</dbReference>
<name>A0A6G1GAX6_9PEZI</name>
<evidence type="ECO:0000313" key="10">
    <source>
        <dbReference type="EMBL" id="KAF1815238.1"/>
    </source>
</evidence>
<dbReference type="GO" id="GO:0005634">
    <property type="term" value="C:nucleus"/>
    <property type="evidence" value="ECO:0007669"/>
    <property type="project" value="TreeGrafter"/>
</dbReference>
<dbReference type="CDD" id="cd02662">
    <property type="entry name" value="Peptidase_C19F"/>
    <property type="match status" value="1"/>
</dbReference>
<comment type="catalytic activity">
    <reaction evidence="1">
        <text>Thiol-dependent hydrolysis of ester, thioester, amide, peptide and isopeptide bonds formed by the C-terminal Gly of ubiquitin (a 76-residue protein attached to proteins as an intracellular targeting signal).</text>
        <dbReference type="EC" id="3.4.19.12"/>
    </reaction>
</comment>
<evidence type="ECO:0000256" key="5">
    <source>
        <dbReference type="ARBA" id="ARBA00022786"/>
    </source>
</evidence>
<dbReference type="GO" id="GO:0006508">
    <property type="term" value="P:proteolysis"/>
    <property type="evidence" value="ECO:0007669"/>
    <property type="project" value="UniProtKB-KW"/>
</dbReference>
<feature type="domain" description="USP" evidence="9">
    <location>
        <begin position="2"/>
        <end position="442"/>
    </location>
</feature>
<dbReference type="InterPro" id="IPR001394">
    <property type="entry name" value="Peptidase_C19_UCH"/>
</dbReference>
<proteinExistence type="inferred from homology"/>
<sequence>PPGLGNWDNSCYQNCIIQGLASLHSLKDFLSAPSMNFHRLEENSTIHSLQETLLKLTDPANGGRQLWLPGKLKSMSSWQQQDAQEYFSKIMEQMDQEARKATTINSLLLGLKDIPDSNETLPDAETASHLQSLRLHNPLEGMLAQRVGCINCGYSEGLSLIPFNCLTVALGRSHLYDIRDCLDEYTKLEPIEGVQCAKCSVQHHLEGCMRMATEKKDGSSLDTFHQAVQTRVNTLRAALNDEDFSDDTLTKKCKIPKRQWVSSTKTRQAVIARPPQCLAFHVNRSVFDEMTGTQWKNYAAVQFPLFLDLDEWGLGSKVVSKPMQEPPSETPNIIPGEEAWIMNPNVTMLPNGGDQSSSEPHWRYRLRAVITHYGRHENGHYICFRKHSGGLGSDSDGDTPTQENAEASKDSWWQLSDEDVVEVSEDNVLSQGGVFMLFYEQVPVDGISVSPDQQQDHSTAEDVHITPPLTEAD</sequence>
<dbReference type="InterPro" id="IPR038765">
    <property type="entry name" value="Papain-like_cys_pep_sf"/>
</dbReference>
<keyword evidence="7" id="KW-0788">Thiol protease</keyword>
<evidence type="ECO:0000256" key="6">
    <source>
        <dbReference type="ARBA" id="ARBA00022801"/>
    </source>
</evidence>
<evidence type="ECO:0000313" key="12">
    <source>
        <dbReference type="RefSeq" id="XP_033536869.1"/>
    </source>
</evidence>
<dbReference type="OrthoDB" id="2020758at2759"/>
<keyword evidence="5" id="KW-0833">Ubl conjugation pathway</keyword>